<organism evidence="1 2">
    <name type="scientific">Ensifer adhaerens</name>
    <name type="common">Sinorhizobium morelense</name>
    <dbReference type="NCBI Taxonomy" id="106592"/>
    <lineage>
        <taxon>Bacteria</taxon>
        <taxon>Pseudomonadati</taxon>
        <taxon>Pseudomonadota</taxon>
        <taxon>Alphaproteobacteria</taxon>
        <taxon>Hyphomicrobiales</taxon>
        <taxon>Rhizobiaceae</taxon>
        <taxon>Sinorhizobium/Ensifer group</taxon>
        <taxon>Ensifer</taxon>
    </lineage>
</organism>
<gene>
    <name evidence="1" type="ORF">J2Z19_003228</name>
</gene>
<sequence length="114" mass="12442">MKIIRDSQALIGMLEGGELNGEMSSKLTETLAELGAMSEDNPKVVHKGNLTLKLDFQVANGMVTINADITTKTPKRARKSSVYWVTESGALSTEHPQQHDMFAGPRDVSERGRA</sequence>
<protein>
    <submittedName>
        <fullName evidence="1">Uncharacterized protein</fullName>
    </submittedName>
</protein>
<keyword evidence="2" id="KW-1185">Reference proteome</keyword>
<dbReference type="EMBL" id="JAGGJR010000004">
    <property type="protein sequence ID" value="MBP1873513.1"/>
    <property type="molecule type" value="Genomic_DNA"/>
</dbReference>
<evidence type="ECO:0000313" key="1">
    <source>
        <dbReference type="EMBL" id="MBP1873513.1"/>
    </source>
</evidence>
<dbReference type="Proteomes" id="UP000823773">
    <property type="component" value="Unassembled WGS sequence"/>
</dbReference>
<evidence type="ECO:0000313" key="2">
    <source>
        <dbReference type="Proteomes" id="UP000823773"/>
    </source>
</evidence>
<accession>A0ACC5SXF9</accession>
<proteinExistence type="predicted"/>
<reference evidence="1" key="1">
    <citation type="submission" date="2021-03" db="EMBL/GenBank/DDBJ databases">
        <title>Genomic Encyclopedia of Type Strains, Phase IV (KMG-IV): sequencing the most valuable type-strain genomes for metagenomic binning, comparative biology and taxonomic classification.</title>
        <authorList>
            <person name="Goeker M."/>
        </authorList>
    </citation>
    <scope>NUCLEOTIDE SEQUENCE</scope>
    <source>
        <strain evidence="1">DSM 18131</strain>
    </source>
</reference>
<comment type="caution">
    <text evidence="1">The sequence shown here is derived from an EMBL/GenBank/DDBJ whole genome shotgun (WGS) entry which is preliminary data.</text>
</comment>
<name>A0ACC5SXF9_ENSAD</name>